<sequence length="126" mass="14343">MISVCTWDEAQEKLHLALAGYFDEAKAEVAAGREAVFRVGTDSFACIRFEQFTDTNEIEMVVVGFAGNVSCTDALFEYGRSRNCHSVRMHTYRTGLQWVLNRMGMPFFLDGKDEDDRLVIRAIYGR</sequence>
<evidence type="ECO:0000313" key="2">
    <source>
        <dbReference type="Proteomes" id="UP000240481"/>
    </source>
</evidence>
<dbReference type="AlphaFoldDB" id="A0A0J8V8V0"/>
<comment type="caution">
    <text evidence="1">The sequence shown here is derived from an EMBL/GenBank/DDBJ whole genome shotgun (WGS) entry which is preliminary data.</text>
</comment>
<dbReference type="Proteomes" id="UP000240481">
    <property type="component" value="Unassembled WGS sequence"/>
</dbReference>
<reference evidence="1 2" key="1">
    <citation type="submission" date="2018-01" db="EMBL/GenBank/DDBJ databases">
        <title>Whole genome sequencing of Histamine producing bacteria.</title>
        <authorList>
            <person name="Butler K."/>
        </authorList>
    </citation>
    <scope>NUCLEOTIDE SEQUENCE [LARGE SCALE GENOMIC DNA]</scope>
    <source>
        <strain evidence="1 2">DSM 24669</strain>
    </source>
</reference>
<dbReference type="OrthoDB" id="5829376at2"/>
<keyword evidence="2" id="KW-1185">Reference proteome</keyword>
<dbReference type="RefSeq" id="WP_048900383.1">
    <property type="nucleotide sequence ID" value="NZ_AP024852.1"/>
</dbReference>
<evidence type="ECO:0000313" key="1">
    <source>
        <dbReference type="EMBL" id="PSW19103.1"/>
    </source>
</evidence>
<proteinExistence type="predicted"/>
<dbReference type="EMBL" id="PYLZ01000021">
    <property type="protein sequence ID" value="PSW19103.1"/>
    <property type="molecule type" value="Genomic_DNA"/>
</dbReference>
<organism evidence="1 2">
    <name type="scientific">Photobacterium swingsii</name>
    <dbReference type="NCBI Taxonomy" id="680026"/>
    <lineage>
        <taxon>Bacteria</taxon>
        <taxon>Pseudomonadati</taxon>
        <taxon>Pseudomonadota</taxon>
        <taxon>Gammaproteobacteria</taxon>
        <taxon>Vibrionales</taxon>
        <taxon>Vibrionaceae</taxon>
        <taxon>Photobacterium</taxon>
    </lineage>
</organism>
<protein>
    <submittedName>
        <fullName evidence="1">Uncharacterized protein</fullName>
    </submittedName>
</protein>
<name>A0A0J8V8V0_9GAMM</name>
<accession>A0A0J8V8V0</accession>
<dbReference type="STRING" id="680026.AB733_20065"/>
<gene>
    <name evidence="1" type="ORF">C9I94_23825</name>
</gene>